<dbReference type="PANTHER" id="PTHR43630:SF1">
    <property type="entry name" value="POLY-BETA-1,6-N-ACETYL-D-GLUCOSAMINE SYNTHASE"/>
    <property type="match status" value="1"/>
</dbReference>
<reference evidence="7" key="1">
    <citation type="journal article" date="2019" name="Int. J. Syst. Evol. Microbiol.">
        <title>The Global Catalogue of Microorganisms (GCM) 10K type strain sequencing project: providing services to taxonomists for standard genome sequencing and annotation.</title>
        <authorList>
            <consortium name="The Broad Institute Genomics Platform"/>
            <consortium name="The Broad Institute Genome Sequencing Center for Infectious Disease"/>
            <person name="Wu L."/>
            <person name="Ma J."/>
        </authorList>
    </citation>
    <scope>NUCLEOTIDE SEQUENCE [LARGE SCALE GENOMIC DNA]</scope>
    <source>
        <strain evidence="7">CCUG 59778</strain>
    </source>
</reference>
<dbReference type="SUPFAM" id="SSF53448">
    <property type="entry name" value="Nucleotide-diphospho-sugar transferases"/>
    <property type="match status" value="1"/>
</dbReference>
<feature type="transmembrane region" description="Helical" evidence="4">
    <location>
        <begin position="394"/>
        <end position="425"/>
    </location>
</feature>
<feature type="transmembrane region" description="Helical" evidence="4">
    <location>
        <begin position="6"/>
        <end position="27"/>
    </location>
</feature>
<evidence type="ECO:0000259" key="5">
    <source>
        <dbReference type="Pfam" id="PF00535"/>
    </source>
</evidence>
<keyword evidence="4" id="KW-0472">Membrane</keyword>
<gene>
    <name evidence="6" type="ORF">ACFOZY_05805</name>
</gene>
<dbReference type="RefSeq" id="WP_378153261.1">
    <property type="nucleotide sequence ID" value="NZ_JBHSEC010000006.1"/>
</dbReference>
<dbReference type="GO" id="GO:0016757">
    <property type="term" value="F:glycosyltransferase activity"/>
    <property type="evidence" value="ECO:0007669"/>
    <property type="project" value="UniProtKB-KW"/>
</dbReference>
<evidence type="ECO:0000256" key="2">
    <source>
        <dbReference type="ARBA" id="ARBA00022676"/>
    </source>
</evidence>
<dbReference type="CDD" id="cd06423">
    <property type="entry name" value="CESA_like"/>
    <property type="match status" value="1"/>
</dbReference>
<evidence type="ECO:0000256" key="3">
    <source>
        <dbReference type="ARBA" id="ARBA00022679"/>
    </source>
</evidence>
<evidence type="ECO:0000256" key="4">
    <source>
        <dbReference type="SAM" id="Phobius"/>
    </source>
</evidence>
<feature type="domain" description="Glycosyltransferase 2-like" evidence="5">
    <location>
        <begin position="43"/>
        <end position="242"/>
    </location>
</feature>
<dbReference type="EC" id="2.4.-.-" evidence="6"/>
<sequence>MVLFITLFLFTVFAFFQTLYIFVPLYTSKKKVKLYPRKEKGFSILIPMFNEMLVVENCLKGIFNLQYKNVEVLFINDGSTDDTFETLCNHLNLVKSDRPINGTLTQARIADIYRSEIYPNIWVINKENGGKADSLNVGIDYAQNELIVTLDADCILEPNSINEMNRTFSDENIIAAGGLVNIVQGFTYDGSKFIPHFKTPNLISFQVVRYLTGFYMNKITQAKLGSLTVISGAFGTFRREILILASGYRQTVGEDMDITLRIQELIGTVLKGKRVTFVPEAICYTECPTTLKNLFKQRIRWQKAFVDCIITYRKSFYRKMNFSVSTFILIDSLLLGTLSAYPILFIPMILLLSLNHIKLFILLFAISGSLAMLLNFATVIVSKRYGHVYGVKDSFLLLLFLPMEVMFFRITEVIFVTFGTIIYFFNRHGWSRSERIGKPIMIQNQINVHIRDPFGG</sequence>
<keyword evidence="4" id="KW-0812">Transmembrane</keyword>
<keyword evidence="2 6" id="KW-0328">Glycosyltransferase</keyword>
<dbReference type="InterPro" id="IPR001173">
    <property type="entry name" value="Glyco_trans_2-like"/>
</dbReference>
<evidence type="ECO:0000313" key="7">
    <source>
        <dbReference type="Proteomes" id="UP001595817"/>
    </source>
</evidence>
<proteinExistence type="inferred from homology"/>
<evidence type="ECO:0000313" key="6">
    <source>
        <dbReference type="EMBL" id="MFC4409952.1"/>
    </source>
</evidence>
<feature type="transmembrane region" description="Helical" evidence="4">
    <location>
        <begin position="359"/>
        <end position="382"/>
    </location>
</feature>
<dbReference type="Pfam" id="PF00535">
    <property type="entry name" value="Glycos_transf_2"/>
    <property type="match status" value="1"/>
</dbReference>
<organism evidence="6 7">
    <name type="scientific">Chungangia koreensis</name>
    <dbReference type="NCBI Taxonomy" id="752657"/>
    <lineage>
        <taxon>Bacteria</taxon>
        <taxon>Bacillati</taxon>
        <taxon>Bacillota</taxon>
        <taxon>Bacilli</taxon>
        <taxon>Lactobacillales</taxon>
        <taxon>Chungangia</taxon>
    </lineage>
</organism>
<keyword evidence="3 6" id="KW-0808">Transferase</keyword>
<keyword evidence="7" id="KW-1185">Reference proteome</keyword>
<name>A0ABV8X216_9LACT</name>
<dbReference type="InterPro" id="IPR029044">
    <property type="entry name" value="Nucleotide-diphossugar_trans"/>
</dbReference>
<accession>A0ABV8X216</accession>
<dbReference type="EMBL" id="JBHSEC010000006">
    <property type="protein sequence ID" value="MFC4409952.1"/>
    <property type="molecule type" value="Genomic_DNA"/>
</dbReference>
<dbReference type="Proteomes" id="UP001595817">
    <property type="component" value="Unassembled WGS sequence"/>
</dbReference>
<comment type="caution">
    <text evidence="6">The sequence shown here is derived from an EMBL/GenBank/DDBJ whole genome shotgun (WGS) entry which is preliminary data.</text>
</comment>
<keyword evidence="4" id="KW-1133">Transmembrane helix</keyword>
<dbReference type="Gene3D" id="3.90.550.10">
    <property type="entry name" value="Spore Coat Polysaccharide Biosynthesis Protein SpsA, Chain A"/>
    <property type="match status" value="1"/>
</dbReference>
<feature type="transmembrane region" description="Helical" evidence="4">
    <location>
        <begin position="322"/>
        <end position="353"/>
    </location>
</feature>
<comment type="similarity">
    <text evidence="1">Belongs to the glycosyltransferase 2 family.</text>
</comment>
<protein>
    <submittedName>
        <fullName evidence="6">Glycosyltransferase</fullName>
        <ecNumber evidence="6">2.4.-.-</ecNumber>
    </submittedName>
</protein>
<dbReference type="PANTHER" id="PTHR43630">
    <property type="entry name" value="POLY-BETA-1,6-N-ACETYL-D-GLUCOSAMINE SYNTHASE"/>
    <property type="match status" value="1"/>
</dbReference>
<evidence type="ECO:0000256" key="1">
    <source>
        <dbReference type="ARBA" id="ARBA00006739"/>
    </source>
</evidence>